<reference evidence="3" key="1">
    <citation type="submission" date="2016-06" db="UniProtKB">
        <authorList>
            <consortium name="WormBaseParasite"/>
        </authorList>
    </citation>
    <scope>IDENTIFICATION</scope>
</reference>
<sequence length="93" mass="10746">MEHDQLQKACQSLVPFAAHNTFKGLTNSKTDLWDVKVEGASPSSATLEFKLPERDKYTEMDRHRYELATICSFVWWAFVSAQRPDRMLVVNLL</sequence>
<evidence type="ECO:0000313" key="3">
    <source>
        <dbReference type="WBParaSite" id="TCNE_0000251401-mRNA-1"/>
    </source>
</evidence>
<dbReference type="AlphaFoldDB" id="A0A183U1Z4"/>
<proteinExistence type="predicted"/>
<dbReference type="EMBL" id="UYWY01002572">
    <property type="protein sequence ID" value="VDM28198.1"/>
    <property type="molecule type" value="Genomic_DNA"/>
</dbReference>
<protein>
    <submittedName>
        <fullName evidence="3">Pkinase_fungal domain-containing protein</fullName>
    </submittedName>
</protein>
<gene>
    <name evidence="1" type="ORF">TCNE_LOCUS2514</name>
</gene>
<accession>A0A183U1Z4</accession>
<evidence type="ECO:0000313" key="1">
    <source>
        <dbReference type="EMBL" id="VDM28198.1"/>
    </source>
</evidence>
<reference evidence="1 2" key="2">
    <citation type="submission" date="2018-11" db="EMBL/GenBank/DDBJ databases">
        <authorList>
            <consortium name="Pathogen Informatics"/>
        </authorList>
    </citation>
    <scope>NUCLEOTIDE SEQUENCE [LARGE SCALE GENOMIC DNA]</scope>
</reference>
<dbReference type="WBParaSite" id="TCNE_0000251401-mRNA-1">
    <property type="protein sequence ID" value="TCNE_0000251401-mRNA-1"/>
    <property type="gene ID" value="TCNE_0000251401"/>
</dbReference>
<evidence type="ECO:0000313" key="2">
    <source>
        <dbReference type="Proteomes" id="UP000050794"/>
    </source>
</evidence>
<dbReference type="Proteomes" id="UP000050794">
    <property type="component" value="Unassembled WGS sequence"/>
</dbReference>
<organism evidence="2 3">
    <name type="scientific">Toxocara canis</name>
    <name type="common">Canine roundworm</name>
    <dbReference type="NCBI Taxonomy" id="6265"/>
    <lineage>
        <taxon>Eukaryota</taxon>
        <taxon>Metazoa</taxon>
        <taxon>Ecdysozoa</taxon>
        <taxon>Nematoda</taxon>
        <taxon>Chromadorea</taxon>
        <taxon>Rhabditida</taxon>
        <taxon>Spirurina</taxon>
        <taxon>Ascaridomorpha</taxon>
        <taxon>Ascaridoidea</taxon>
        <taxon>Toxocaridae</taxon>
        <taxon>Toxocara</taxon>
    </lineage>
</organism>
<name>A0A183U1Z4_TOXCA</name>
<keyword evidence="2" id="KW-1185">Reference proteome</keyword>